<dbReference type="STRING" id="1001240.GY21_09815"/>
<organism evidence="2 4">
    <name type="scientific">Cryobacterium roopkundense</name>
    <dbReference type="NCBI Taxonomy" id="1001240"/>
    <lineage>
        <taxon>Bacteria</taxon>
        <taxon>Bacillati</taxon>
        <taxon>Actinomycetota</taxon>
        <taxon>Actinomycetes</taxon>
        <taxon>Micrococcales</taxon>
        <taxon>Microbacteriaceae</taxon>
        <taxon>Cryobacterium</taxon>
    </lineage>
</organism>
<dbReference type="RefSeq" id="WP_035836544.1">
    <property type="nucleotide sequence ID" value="NZ_JACHBQ010000001.1"/>
</dbReference>
<evidence type="ECO:0000313" key="4">
    <source>
        <dbReference type="Proteomes" id="UP000029864"/>
    </source>
</evidence>
<sequence length="164" mass="18014">MAEWPLWAGDLPTWITTAAIGLAAVQLLLDRRKRAAEQVRESKAQASGLTAWTVSNPDATPRVYGVMVSNTSGSMFHDVAISAVMHEKPVDRPIALTVLPPGEYFVASPGTSNFTWDFPVAVKSDDKSLRPYMNTSKYQVTGMTFTDNLNQSWSTNEHALLTKV</sequence>
<evidence type="ECO:0000313" key="3">
    <source>
        <dbReference type="EMBL" id="MBB5639933.1"/>
    </source>
</evidence>
<protein>
    <submittedName>
        <fullName evidence="2">Uncharacterized protein</fullName>
    </submittedName>
</protein>
<keyword evidence="1" id="KW-1133">Transmembrane helix</keyword>
<dbReference type="eggNOG" id="ENOG5033MCV">
    <property type="taxonomic scope" value="Bacteria"/>
</dbReference>
<proteinExistence type="predicted"/>
<evidence type="ECO:0000313" key="5">
    <source>
        <dbReference type="Proteomes" id="UP000561726"/>
    </source>
</evidence>
<reference evidence="3 5" key="2">
    <citation type="submission" date="2020-08" db="EMBL/GenBank/DDBJ databases">
        <title>Sequencing the genomes of 1000 actinobacteria strains.</title>
        <authorList>
            <person name="Klenk H.-P."/>
        </authorList>
    </citation>
    <scope>NUCLEOTIDE SEQUENCE [LARGE SCALE GENOMIC DNA]</scope>
    <source>
        <strain evidence="3 5">DSM 21065</strain>
    </source>
</reference>
<dbReference type="Proteomes" id="UP000561726">
    <property type="component" value="Unassembled WGS sequence"/>
</dbReference>
<gene>
    <name evidence="3" type="ORF">BJ997_000481</name>
    <name evidence="2" type="ORF">GY21_09815</name>
</gene>
<feature type="transmembrane region" description="Helical" evidence="1">
    <location>
        <begin position="12"/>
        <end position="29"/>
    </location>
</feature>
<dbReference type="OrthoDB" id="5116787at2"/>
<evidence type="ECO:0000256" key="1">
    <source>
        <dbReference type="SAM" id="Phobius"/>
    </source>
</evidence>
<comment type="caution">
    <text evidence="2">The sequence shown here is derived from an EMBL/GenBank/DDBJ whole genome shotgun (WGS) entry which is preliminary data.</text>
</comment>
<dbReference type="EMBL" id="JPXF01000035">
    <property type="protein sequence ID" value="KGJ75409.1"/>
    <property type="molecule type" value="Genomic_DNA"/>
</dbReference>
<keyword evidence="1" id="KW-0472">Membrane</keyword>
<name>A0A099JAG6_9MICO</name>
<evidence type="ECO:0000313" key="2">
    <source>
        <dbReference type="EMBL" id="KGJ75409.1"/>
    </source>
</evidence>
<accession>A0A099JAG6</accession>
<dbReference type="EMBL" id="JACHBQ010000001">
    <property type="protein sequence ID" value="MBB5639933.1"/>
    <property type="molecule type" value="Genomic_DNA"/>
</dbReference>
<dbReference type="Proteomes" id="UP000029864">
    <property type="component" value="Unassembled WGS sequence"/>
</dbReference>
<keyword evidence="1" id="KW-0812">Transmembrane</keyword>
<keyword evidence="4" id="KW-1185">Reference proteome</keyword>
<dbReference type="AlphaFoldDB" id="A0A099JAG6"/>
<reference evidence="2 4" key="1">
    <citation type="submission" date="2014-08" db="EMBL/GenBank/DDBJ databases">
        <authorList>
            <person name="Sisinthy S."/>
        </authorList>
    </citation>
    <scope>NUCLEOTIDE SEQUENCE [LARGE SCALE GENOMIC DNA]</scope>
    <source>
        <strain evidence="2 4">RuG17</strain>
    </source>
</reference>